<accession>A0A974P1T2</accession>
<name>A0A974P1T2_9CAUL</name>
<dbReference type="InterPro" id="IPR024079">
    <property type="entry name" value="MetalloPept_cat_dom_sf"/>
</dbReference>
<sequence length="165" mass="18696">MIGHEISHSFDDQGSKLDEQGRLIAWWTPEDLKAFEASTGKLAAQYDAYQALPDLKLNGRLTLGRTSGTSAAWPRRWTPITPAWGQARPGDQRPDRRPAVLHGLRPELPDPDARAVPAPDHRHRPHAPGQFRAYEVRNFDAWYTAFDVKPGQKLYLAPADRVRIW</sequence>
<feature type="compositionally biased region" description="Basic and acidic residues" evidence="1">
    <location>
        <begin position="90"/>
        <end position="113"/>
    </location>
</feature>
<evidence type="ECO:0000256" key="1">
    <source>
        <dbReference type="SAM" id="MobiDB-lite"/>
    </source>
</evidence>
<reference evidence="3" key="1">
    <citation type="submission" date="2021-01" db="EMBL/GenBank/DDBJ databases">
        <title>Genome sequence of Phenylobacterium sp. 20VBR1 isolated from a valley glaceir, Ny-Alesund, Svalbard.</title>
        <authorList>
            <person name="Thomas F.A."/>
            <person name="Krishnan K.P."/>
            <person name="Sinha R.K."/>
        </authorList>
    </citation>
    <scope>NUCLEOTIDE SEQUENCE</scope>
    <source>
        <strain evidence="3">20VBR1</strain>
    </source>
</reference>
<organism evidence="3">
    <name type="scientific">Phenylobacterium glaciei</name>
    <dbReference type="NCBI Taxonomy" id="2803784"/>
    <lineage>
        <taxon>Bacteria</taxon>
        <taxon>Pseudomonadati</taxon>
        <taxon>Pseudomonadota</taxon>
        <taxon>Alphaproteobacteria</taxon>
        <taxon>Caulobacterales</taxon>
        <taxon>Caulobacteraceae</taxon>
        <taxon>Phenylobacterium</taxon>
    </lineage>
</organism>
<feature type="domain" description="Peptidase M13 C-terminal" evidence="2">
    <location>
        <begin position="2"/>
        <end position="67"/>
    </location>
</feature>
<evidence type="ECO:0000313" key="3">
    <source>
        <dbReference type="EMBL" id="QQZ49357.1"/>
    </source>
</evidence>
<dbReference type="EMBL" id="CP068570">
    <property type="protein sequence ID" value="QQZ49357.1"/>
    <property type="molecule type" value="Genomic_DNA"/>
</dbReference>
<dbReference type="SUPFAM" id="SSF55486">
    <property type="entry name" value="Metalloproteases ('zincins'), catalytic domain"/>
    <property type="match status" value="2"/>
</dbReference>
<protein>
    <recommendedName>
        <fullName evidence="2">Peptidase M13 C-terminal domain-containing protein</fullName>
    </recommendedName>
</protein>
<proteinExistence type="predicted"/>
<dbReference type="GO" id="GO:0006508">
    <property type="term" value="P:proteolysis"/>
    <property type="evidence" value="ECO:0007669"/>
    <property type="project" value="InterPro"/>
</dbReference>
<dbReference type="GO" id="GO:0004222">
    <property type="term" value="F:metalloendopeptidase activity"/>
    <property type="evidence" value="ECO:0007669"/>
    <property type="project" value="InterPro"/>
</dbReference>
<feature type="region of interest" description="Disordered" evidence="1">
    <location>
        <begin position="67"/>
        <end position="129"/>
    </location>
</feature>
<dbReference type="Pfam" id="PF01431">
    <property type="entry name" value="Peptidase_M13"/>
    <property type="match status" value="1"/>
</dbReference>
<dbReference type="InterPro" id="IPR018497">
    <property type="entry name" value="Peptidase_M13_C"/>
</dbReference>
<dbReference type="AlphaFoldDB" id="A0A974P1T2"/>
<dbReference type="Gene3D" id="3.40.390.10">
    <property type="entry name" value="Collagenase (Catalytic Domain)"/>
    <property type="match status" value="2"/>
</dbReference>
<evidence type="ECO:0000259" key="2">
    <source>
        <dbReference type="Pfam" id="PF01431"/>
    </source>
</evidence>
<dbReference type="InterPro" id="IPR000718">
    <property type="entry name" value="Peptidase_M13"/>
</dbReference>
<dbReference type="PROSITE" id="PS51885">
    <property type="entry name" value="NEPRILYSIN"/>
    <property type="match status" value="1"/>
</dbReference>
<gene>
    <name evidence="3" type="ORF">JKL49_20350</name>
</gene>